<dbReference type="AlphaFoldDB" id="A0A7W6E3P3"/>
<evidence type="ECO:0000313" key="4">
    <source>
        <dbReference type="Proteomes" id="UP000530268"/>
    </source>
</evidence>
<protein>
    <recommendedName>
        <fullName evidence="5">D-galactarate dehydratase</fullName>
    </recommendedName>
</protein>
<accession>A0A7W6E3P3</accession>
<sequence length="171" mass="17151">MPLVTALAAALSLSACAQLGIGQKKSVEAPAASLPEGQAAQAAAPTVDPVVTTAPPPSRAANTQATLDTTTPEQRKKAAAPVAPQTGTKSLGSTVASLGSPTEPGFWLKTPLVKSETMGRVTNKANGKSSAVRLIPIDGPATGGSRLSLPAMRLIEASLTELTELTVTSDG</sequence>
<feature type="region of interest" description="Disordered" evidence="1">
    <location>
        <begin position="38"/>
        <end position="102"/>
    </location>
</feature>
<feature type="compositionally biased region" description="Polar residues" evidence="1">
    <location>
        <begin position="85"/>
        <end position="100"/>
    </location>
</feature>
<proteinExistence type="predicted"/>
<feature type="compositionally biased region" description="Low complexity" evidence="1">
    <location>
        <begin position="38"/>
        <end position="53"/>
    </location>
</feature>
<keyword evidence="2" id="KW-0732">Signal</keyword>
<feature type="chain" id="PRO_5030534223" description="D-galactarate dehydratase" evidence="2">
    <location>
        <begin position="18"/>
        <end position="171"/>
    </location>
</feature>
<evidence type="ECO:0000313" key="3">
    <source>
        <dbReference type="EMBL" id="MBB3993699.1"/>
    </source>
</evidence>
<dbReference type="EMBL" id="JACIEI010000003">
    <property type="protein sequence ID" value="MBB3993699.1"/>
    <property type="molecule type" value="Genomic_DNA"/>
</dbReference>
<evidence type="ECO:0008006" key="5">
    <source>
        <dbReference type="Google" id="ProtNLM"/>
    </source>
</evidence>
<feature type="compositionally biased region" description="Polar residues" evidence="1">
    <location>
        <begin position="60"/>
        <end position="72"/>
    </location>
</feature>
<dbReference type="Proteomes" id="UP000530268">
    <property type="component" value="Unassembled WGS sequence"/>
</dbReference>
<gene>
    <name evidence="3" type="ORF">GGR95_001330</name>
</gene>
<organism evidence="3 4">
    <name type="scientific">Sulfitobacter undariae</name>
    <dbReference type="NCBI Taxonomy" id="1563671"/>
    <lineage>
        <taxon>Bacteria</taxon>
        <taxon>Pseudomonadati</taxon>
        <taxon>Pseudomonadota</taxon>
        <taxon>Alphaproteobacteria</taxon>
        <taxon>Rhodobacterales</taxon>
        <taxon>Roseobacteraceae</taxon>
        <taxon>Sulfitobacter</taxon>
    </lineage>
</organism>
<keyword evidence="4" id="KW-1185">Reference proteome</keyword>
<evidence type="ECO:0000256" key="2">
    <source>
        <dbReference type="SAM" id="SignalP"/>
    </source>
</evidence>
<reference evidence="3 4" key="1">
    <citation type="submission" date="2020-08" db="EMBL/GenBank/DDBJ databases">
        <title>Genomic Encyclopedia of Type Strains, Phase IV (KMG-IV): sequencing the most valuable type-strain genomes for metagenomic binning, comparative biology and taxonomic classification.</title>
        <authorList>
            <person name="Goeker M."/>
        </authorList>
    </citation>
    <scope>NUCLEOTIDE SEQUENCE [LARGE SCALE GENOMIC DNA]</scope>
    <source>
        <strain evidence="3 4">DSM 102234</strain>
    </source>
</reference>
<name>A0A7W6E3P3_9RHOB</name>
<comment type="caution">
    <text evidence="3">The sequence shown here is derived from an EMBL/GenBank/DDBJ whole genome shotgun (WGS) entry which is preliminary data.</text>
</comment>
<evidence type="ECO:0000256" key="1">
    <source>
        <dbReference type="SAM" id="MobiDB-lite"/>
    </source>
</evidence>
<feature type="signal peptide" evidence="2">
    <location>
        <begin position="1"/>
        <end position="17"/>
    </location>
</feature>